<sequence length="4925" mass="534518">MPLIFPGATRSKIVLIEGNMFQRLALLDILTLCQYNCIAFDTTQKAEAYLNSVAASLRTTSSTCRRKWRKAAQKSALENLLPVSGATSKSPSQCDSLDPTPSPPCVTSCPAIRNEQNYSTSFGPLSNTRANDKARPSYSILRGNPLHVLQCNDALNPPPSSCCSHAASGPAALGEDLTSDNEDRFVGGLVALSAKNEFSIRTHEAVASVAHCLSRLPHRPDVQECFGLQQSSVKRNLEVSADSSCGMTQRYDHMTSCDGRHDSFRSDASRTAYASSANNDCRESNYRKVSYSSPSPPFIGDPQALNYVEGLQDSMKNLSVHDLGMQQATTGLRGWKAKAVLQDTASEPPNEGFCLEEDLCRRRALGSYAVRQDGTMGLRNVRESVSQEPTTGNMRHGEVTKEQPTNGSRATKLVSDHHRATDRATEGYTAITSQGEKWEQEQEEDGLKIKPDENVELVLCDRNAPGMEDFGFLRFLHGSKDPWLASLPVVVIGASLDAATRATCLSLGARACLPKPLALPVIKTLFTFFNALSKRSSRKTRKKTLSDVGHTMSRSTLRSTTRVDLSGEADTQDTNENASQGLQESAASSASISQRAKEGPCVSSFPSRQSGTTAVAWRRVENEADDAKGRENDRQVNDEEDDVICVTSPANQECEEEREDRDALREDGRAKRSPGQRCTCSSGLLRCPVEPPSLTSDTAASSRPSTSASSPYCPPQRALRAQVVACVRPETHEVSSSRSEHSASVVAAGLSCSAPSSSSLSESPPACFSSHRHKECLLAAAGGLRAARTGLERQGIKGERRLGVRLPSECGPGYEAVLCPGQTEHGEAIERTRSPARELHEMRQALPRTEESVCRAQQAHHLDKLQLATVTDDVKGPAKCPSVVISLSSLRAPSRTLQLALCSRQEGGSESNFPCESSSLQDKSSLTESYQSSDIRTHPPAPLLRCFKLRSVPSLDFRAGERDDGRHEEDETQTFGAERDTGERLSDAGPFVWKRDQDKEKTPADNELIGCGVYHRESILEKAQTVDVEEKIACHQVPPFYAHDRMRNRHMSWFPTVSREGNLVDFRSQSSATSPSSCVRTHQPSISSSFEIEKTKFCAALFQDQVPRCERGRMLGVSLPSSLCSPPRLLTSERGPLHADRGSSACRVSLLYTRQGRDEEDKHFSLPSQPCCSDQKPPSCVSSLHTPTQGESSFVRSDNSVTDSEGRASCWMPCGDDIAGRRLVSAALLARRAVSLLSPQSVRKHGEVRVSRQTQLDTVAARGAKAVSPPASPRSVQLPDETLHRPLGGCLRSWVVDAVERGDNGGTESESRREESRGLSGDAEGHEIPLEITHHRLGTETDERTEGSVDSEDHSEEGSDAEDASLSDEEGKGFRVYERVSTLDRGATSYVHLVKRLPDMKAFAHKEILLECMTPAEQDLAKNEVRVLKAVKDPPMIAYVDSWIEPGHSLNIIIEYAPGGSLQAYLERAKLSGAPVPTALVRKWTAQISVGLLALHDHHILHRDLKPSNIMLTEDLDIRLCDFGISRSLKCAHEMAETAVGTPFIMSPELCQGKPYNASCDLWALGVTMFEMLELRRPFRGDSLHSLFWAIQTEELSFGSSFDSHGLPSEGGGGTMAGTEACPVDDPITPNDETQTFLSRLANAPVSPVSASLPERLERENKKVEQEQDGNGYEDGRETQRRRDEERTGTRRDEERERRDQEGRFAVRTELKKLCQTLLQKEPTERPSALDLCTSPVLYGEVRNFLRVHRPSDASHFLRLLEAHRESKSRAVCRGSLFSTSSPRPSVAFRGEAFAERHRNGDLSLSHPGRLDSRSSARNAYGCTDASDMESQREREVAQAAQEASRALGEASMCLPSIGWKGDTLRSGEETGGECETCLKEGRRDVINRPQSGTDTNGDAASSCVSKDHSLHSTGASIPSKRRRQEDTPTPRSGARELYVLEEEGDEEEEEGKGKEENKAEGEGTRNIRERRDAKAGEKGENVIHCSNQGQTKDAEAREAETGNQAQSHLSDEVGKKTSEEMFRDRRRGERPQGHSPLLLFDSDPLPAVFAGIPSLMSPELTCWSSVTRATEKSQQGTAAGSSDPVSCEDKDAVQNDLGRRDSVVEIEQDAVPPSPPAASSSSRSWPPSSPSSSSSSSFSSTSASSFLSTSCSSSSFSSSSSSSFSSSSLPHRCASCSVASAPSASLGGGALSLRLVSDEKRGCVTSSTFQTSCRGASPPVRQSCLIAADAMREAASGAGRRDAPLEHAEERQEEGTSGRASVPGGETTLRDETPKPGEKTLVKQQSAEDSGRGAEEGEALTATLRARAEHGCALGLPLGAFWPSALASLEDGKETESGGASHEQRERRAQGEREQAETENPPLHLDSQSDVRRDEKVGQNEDMHAVLGDVSSRWSENDSRDCGVEVQTRIGSSETKAFDGDSVRFQNNRVIAANAGDEGTTGTATYSRQDLSLTCRLTLPTPADVPGSCCSPPLSASFHLGCTSPPSASPLYETRSVFPPTEGSVSPLVRSQRACSNSTHPPPRPPLPVSASLHSSYPSLSSLLLLSLASSASLLSSSSSSASSVSSAVSSSISASLRSTPNPCRTSPSSPVASANAQASPRLSMPRHVPQLRRVKFSSCWGRVRHESLEKRVSKGVTFTKGGGAGVRARLLPVSLLHCHSRLASTVLDTPRTLRKAKVPRRPGFANVPTGTSFRAALPHTVEHGSRIWRRRFGPVKATRYRRGSRSRADGDGSEDEQETTQGGGGSLEEAGEEPGRTRASTGKGEPPNERGDATESCPREHESALGERRREKDTRSRVKDARKALGSEDGGRGDGRRDAPESERFFEAAETARTMSSCVRDGRVGVERQTYLRLRRDPGEGTLALGASLAASAVALRPAPGAPSFVFSPRSSSPFFVPSQFLRHFSPSSSGSALACPRLLASAFHPQSPRGDDATGAKQHETDRKETGDSGHSTCTREAPSSLAAVPAPQGPFVASIASPAHGETICFPGGKDLEDRSETICFPGGKDLEDRGESADGMRRGSHAYALHPSVPHAIQGGEIRVVNKGVELVKRGIEGALAGTSGDTEAKKADEMEREYSTATETDKVRRSPEDGGRERRRSRTGLDRGEFREVGLYDRGGSSASLVDSTQSRVLFALSSSASAASMDASAASLREELTDQESARLCAPRTTKGEEMYGNERGEEAITGVKVWCVDGDKGCEEGTDNTGQPPRLWVPGERQRFDGEEETPGNRGSLEAKGTHPEMLRSAQALERAAVLIRSIFPENPVFLPCFSKSRLSTSRPLSPLSTLRTRAATLEDQQGAVEDYGGHSACRRHNLSLSSSFSSPFSASFPRIVASSWASKRSHAAAEAPCVSGRSVLLLRRRTCASVERPGRRRYGLRMLTLCVVFFLLLCSLFAWILRNSLSPSCTLIGLAEPPMFSSRSVNLASLFATRLPSCRWQVSSSETFISLLPRVSASNLSSPSQRGAALTRRLSRRAKRMAEKTKGILDLVVAFFSRIVCALRPPFPSALDSGEQRNMQRRESASMHSRVVSHVQGTDTRSVERQGKLSETLADEKKEAKITHAAETRRPDSGTDSFRIDGLCAFFLFIYWGLCPRNRGEACHEGDREIQEEGCRGVETVKEEQHRRKSADYSTILDKLPGVQTPVVLDFLQAALHLSRPAATDVLIGLLESTVCQLSVATCGDDAWSSSLSQESSFPRLPSDMSLLSSSPRSSFALSPLSQTRPLVASASPPLCYSSASLLLSSSTSSTALPRYASPRLDSYKTFFSLSWTRREVPLNLQRKLLSRLCMRYSLRQQEDQKSLFSFLVLSTSGEASSASPRETPGVEEEKERGRKSVDAISESLLEAETGNEDKSAQERTETSKRREPEESRSISQRPKEKSSDTACVTDDEPPTVPPVEFSIRLLEEYLAIFSPTGVTSPSSSCHASSSRSRPPSRKAFGHRRRVPSSLPVSSSSNQSSSGSANPVVRHLETTGKRGGTRRADDETNQIHRRARISQFSLWRCPPETLGHDLPAIRAGDAFGAFEARLAALASLPAAALLCLSSEEKKAFFLNIAQLLRRHAALLSLCTSIRMTGASKNSVAEPSPVCASSPDSELSSKSAASASVSLGASRSCSPSSEAPLSAQASVVAAEKECDEGDRRLTSCALRDTPQLPPSTSSAKSLRKLLPSFLRSVLHLSWLSPLGGRVDSDAEKAGDQKSCLPWRTDRHRIGKGAADHGGVWAAACVLHGALEGRLQGIKRERVLHVVRENAGSLLLLFSPVLFFSTPPPTLTAAALALLALLLLRVGLSPPGSRETMRRLVGVGAPALGNSRGTRKRLTDEGHGDELCASGSGCRRHAACSRFRLKQLEAFQATDEETLRSLSGGSRRNIAPSYRIAGQDLSTSLILERLFLLPPDRAAESAHPGSVPQTPGSSSLAATPSWPRYDVRSLGNCARSVETQERAKEKDETAERERDTARREDATRDDKEEWGAQEASLDSCHRERPWVASVWNALAQRVVDPRVATFLHDFAPFCPLIIFYPSTCDGQLTALTRRLLRATVRLSPSSVTIPAYLTRYSQFSSPLPLFPSVPGGPIHEPFASRCSSHLARCLSSASSDSFFPSPFSPPLSDDVKLFPSRLSTPLFCGTSHRMRLSTGKPLRTTSSTVENFFFWTSAFPRSRSASFGSAASQVFPLIPQTGETQRTVRSSVCASTRVPTPGKEPRTRGLSEESPDSDEEIGEKWVRCGEVLLGNSANEDAVEKTGLFLNEGTKARSCGTCDKCTKCRWRDNETVSQSACSRRCCQKFVSWSLRVKQRKRKQRRDNRNGWSLYRMGLRGCSAATLRVESGAQDLSEDKKGDGNGMWIRGRGIKRGGENCRVCRAVPDSTRRGKRDREDAEEELGLLGWILRHIGDPVSPAVPQNLIINAVRGTLAWSVYEDNALIE</sequence>
<dbReference type="PROSITE" id="PS50011">
    <property type="entry name" value="PROTEIN_KINASE_DOM"/>
    <property type="match status" value="1"/>
</dbReference>
<dbReference type="SMART" id="SM00220">
    <property type="entry name" value="S_TKc"/>
    <property type="match status" value="1"/>
</dbReference>
<feature type="region of interest" description="Disordered" evidence="10">
    <location>
        <begin position="540"/>
        <end position="714"/>
    </location>
</feature>
<feature type="region of interest" description="Disordered" evidence="10">
    <location>
        <begin position="1602"/>
        <end position="1702"/>
    </location>
</feature>
<proteinExistence type="predicted"/>
<comment type="catalytic activity">
    <reaction evidence="8">
        <text>L-seryl-[protein] + ATP = O-phospho-L-seryl-[protein] + ADP + H(+)</text>
        <dbReference type="Rhea" id="RHEA:17989"/>
        <dbReference type="Rhea" id="RHEA-COMP:9863"/>
        <dbReference type="Rhea" id="RHEA-COMP:11604"/>
        <dbReference type="ChEBI" id="CHEBI:15378"/>
        <dbReference type="ChEBI" id="CHEBI:29999"/>
        <dbReference type="ChEBI" id="CHEBI:30616"/>
        <dbReference type="ChEBI" id="CHEBI:83421"/>
        <dbReference type="ChEBI" id="CHEBI:456216"/>
        <dbReference type="EC" id="2.7.11.1"/>
    </reaction>
</comment>
<dbReference type="PANTHER" id="PTHR44899">
    <property type="entry name" value="CAMK FAMILY PROTEIN KINASE"/>
    <property type="match status" value="1"/>
</dbReference>
<feature type="compositionally biased region" description="Basic and acidic residues" evidence="10">
    <location>
        <begin position="3542"/>
        <end position="3574"/>
    </location>
</feature>
<dbReference type="Proteomes" id="UP000002226">
    <property type="component" value="Unassembled WGS sequence"/>
</dbReference>
<feature type="compositionally biased region" description="Basic and acidic residues" evidence="10">
    <location>
        <begin position="2088"/>
        <end position="2104"/>
    </location>
</feature>
<feature type="region of interest" description="Disordered" evidence="10">
    <location>
        <begin position="384"/>
        <end position="421"/>
    </location>
</feature>
<feature type="region of interest" description="Disordered" evidence="10">
    <location>
        <begin position="3512"/>
        <end position="3574"/>
    </location>
</feature>
<keyword evidence="9" id="KW-0597">Phosphoprotein</keyword>
<organism evidence="14 15">
    <name type="scientific">Toxoplasma gondii (strain ATCC 50861 / VEG)</name>
    <dbReference type="NCBI Taxonomy" id="432359"/>
    <lineage>
        <taxon>Eukaryota</taxon>
        <taxon>Sar</taxon>
        <taxon>Alveolata</taxon>
        <taxon>Apicomplexa</taxon>
        <taxon>Conoidasida</taxon>
        <taxon>Coccidia</taxon>
        <taxon>Eucoccidiorida</taxon>
        <taxon>Eimeriorina</taxon>
        <taxon>Sarcocystidae</taxon>
        <taxon>Toxoplasma</taxon>
    </lineage>
</organism>
<evidence type="ECO:0000256" key="1">
    <source>
        <dbReference type="ARBA" id="ARBA00012513"/>
    </source>
</evidence>
<dbReference type="InterPro" id="IPR011006">
    <property type="entry name" value="CheY-like_superfamily"/>
</dbReference>
<dbReference type="eggNOG" id="KOG0589">
    <property type="taxonomic scope" value="Eukaryota"/>
</dbReference>
<accession>A0A0F7V3I3</accession>
<dbReference type="OrthoDB" id="10252354at2759"/>
<reference evidence="14" key="3">
    <citation type="submission" date="2013-08" db="EMBL/GenBank/DDBJ databases">
        <authorList>
            <person name="Sibley D."/>
            <person name="Venepally P."/>
            <person name="Karamycheva S."/>
            <person name="Hadjithomas M."/>
            <person name="Khan A."/>
            <person name="Brunk B."/>
            <person name="Roos D."/>
            <person name="Caler E."/>
            <person name="Lorenzi H."/>
        </authorList>
    </citation>
    <scope>NUCLEOTIDE SEQUENCE</scope>
    <source>
        <strain evidence="14">VEG</strain>
    </source>
</reference>
<feature type="compositionally biased region" description="Polar residues" evidence="10">
    <location>
        <begin position="572"/>
        <end position="583"/>
    </location>
</feature>
<feature type="region of interest" description="Disordered" evidence="10">
    <location>
        <begin position="2494"/>
        <end position="2533"/>
    </location>
</feature>
<keyword evidence="2" id="KW-0723">Serine/threonine-protein kinase</keyword>
<feature type="region of interest" description="Disordered" evidence="10">
    <location>
        <begin position="906"/>
        <end position="937"/>
    </location>
</feature>
<evidence type="ECO:0000256" key="10">
    <source>
        <dbReference type="SAM" id="MobiDB-lite"/>
    </source>
</evidence>
<reference evidence="14" key="1">
    <citation type="submission" date="2007-03" db="EMBL/GenBank/DDBJ databases">
        <authorList>
            <person name="Paulsen I."/>
        </authorList>
    </citation>
    <scope>NUCLEOTIDE SEQUENCE</scope>
    <source>
        <strain evidence="14">VEG</strain>
    </source>
</reference>
<feature type="compositionally biased region" description="Acidic residues" evidence="10">
    <location>
        <begin position="1349"/>
        <end position="1368"/>
    </location>
</feature>
<reference evidence="15" key="2">
    <citation type="submission" date="2008-03" db="EMBL/GenBank/DDBJ databases">
        <title>Annotation of Toxoplasma gondii VEG.</title>
        <authorList>
            <person name="Lorenzi H."/>
            <person name="Inman J."/>
            <person name="Amedeo P."/>
            <person name="Brunk B."/>
            <person name="Roos D."/>
            <person name="Caler E."/>
        </authorList>
    </citation>
    <scope>NUCLEOTIDE SEQUENCE [LARGE SCALE GENOMIC DNA]</scope>
    <source>
        <strain evidence="15">ATCC 50861 / VEG</strain>
    </source>
</reference>
<feature type="region of interest" description="Disordered" evidence="10">
    <location>
        <begin position="1261"/>
        <end position="1283"/>
    </location>
</feature>
<dbReference type="Gene3D" id="1.10.510.10">
    <property type="entry name" value="Transferase(Phosphotransferase) domain 1"/>
    <property type="match status" value="1"/>
</dbReference>
<gene>
    <name evidence="13" type="ORF">BN1205_082200</name>
    <name evidence="14" type="ORF">TGVEG_288440</name>
</gene>
<dbReference type="Pfam" id="PF00069">
    <property type="entry name" value="Pkinase"/>
    <property type="match status" value="1"/>
</dbReference>
<evidence type="ECO:0000313" key="15">
    <source>
        <dbReference type="Proteomes" id="UP000002226"/>
    </source>
</evidence>
<dbReference type="InterPro" id="IPR008271">
    <property type="entry name" value="Ser/Thr_kinase_AS"/>
</dbReference>
<evidence type="ECO:0000313" key="14">
    <source>
        <dbReference type="EMBL" id="ESS33812.1"/>
    </source>
</evidence>
<dbReference type="SUPFAM" id="SSF52172">
    <property type="entry name" value="CheY-like"/>
    <property type="match status" value="1"/>
</dbReference>
<feature type="region of interest" description="Disordered" evidence="10">
    <location>
        <begin position="3816"/>
        <end position="3900"/>
    </location>
</feature>
<accession>V4ZNM3</accession>
<dbReference type="PROSITE" id="PS00108">
    <property type="entry name" value="PROTEIN_KINASE_ST"/>
    <property type="match status" value="1"/>
</dbReference>
<feature type="compositionally biased region" description="Basic and acidic residues" evidence="10">
    <location>
        <begin position="958"/>
        <end position="969"/>
    </location>
</feature>
<feature type="region of interest" description="Disordered" evidence="10">
    <location>
        <begin position="4685"/>
        <end position="4718"/>
    </location>
</feature>
<feature type="compositionally biased region" description="Basic and acidic residues" evidence="10">
    <location>
        <begin position="3829"/>
        <end position="3839"/>
    </location>
</feature>
<feature type="compositionally biased region" description="Polar residues" evidence="10">
    <location>
        <begin position="4410"/>
        <end position="4421"/>
    </location>
</feature>
<feature type="compositionally biased region" description="Basic and acidic residues" evidence="10">
    <location>
        <begin position="1952"/>
        <end position="1982"/>
    </location>
</feature>
<feature type="compositionally biased region" description="Basic and acidic residues" evidence="10">
    <location>
        <begin position="3971"/>
        <end position="3991"/>
    </location>
</feature>
<feature type="compositionally biased region" description="Polar residues" evidence="10">
    <location>
        <begin position="384"/>
        <end position="393"/>
    </location>
</feature>
<feature type="compositionally biased region" description="Basic and acidic residues" evidence="10">
    <location>
        <begin position="977"/>
        <end position="986"/>
    </location>
</feature>
<dbReference type="OMA" id="NEDMHAV"/>
<feature type="compositionally biased region" description="Polar residues" evidence="10">
    <location>
        <begin position="906"/>
        <end position="934"/>
    </location>
</feature>
<evidence type="ECO:0000256" key="2">
    <source>
        <dbReference type="ARBA" id="ARBA00022527"/>
    </source>
</evidence>
<feature type="region of interest" description="Disordered" evidence="10">
    <location>
        <begin position="3203"/>
        <end position="3243"/>
    </location>
</feature>
<feature type="compositionally biased region" description="Low complexity" evidence="10">
    <location>
        <begin position="3922"/>
        <end position="3935"/>
    </location>
</feature>
<dbReference type="InterPro" id="IPR001789">
    <property type="entry name" value="Sig_transdc_resp-reg_receiver"/>
</dbReference>
<evidence type="ECO:0000256" key="3">
    <source>
        <dbReference type="ARBA" id="ARBA00022679"/>
    </source>
</evidence>
<evidence type="ECO:0000256" key="4">
    <source>
        <dbReference type="ARBA" id="ARBA00022741"/>
    </source>
</evidence>
<dbReference type="STRING" id="432359.V4ZNM3"/>
<feature type="compositionally biased region" description="Basic and acidic residues" evidence="10">
    <location>
        <begin position="2269"/>
        <end position="2282"/>
    </location>
</feature>
<feature type="region of interest" description="Disordered" evidence="10">
    <location>
        <begin position="1886"/>
        <end position="2043"/>
    </location>
</feature>
<feature type="compositionally biased region" description="Polar residues" evidence="10">
    <location>
        <begin position="1889"/>
        <end position="1905"/>
    </location>
</feature>
<evidence type="ECO:0000256" key="8">
    <source>
        <dbReference type="ARBA" id="ARBA00048679"/>
    </source>
</evidence>
<keyword evidence="5 14" id="KW-0418">Kinase</keyword>
<dbReference type="PROSITE" id="PS50110">
    <property type="entry name" value="RESPONSE_REGULATORY"/>
    <property type="match status" value="1"/>
</dbReference>
<evidence type="ECO:0000256" key="7">
    <source>
        <dbReference type="ARBA" id="ARBA00047899"/>
    </source>
</evidence>
<feature type="compositionally biased region" description="Basic and acidic residues" evidence="10">
    <location>
        <begin position="2932"/>
        <end position="2951"/>
    </location>
</feature>
<comment type="catalytic activity">
    <reaction evidence="7">
        <text>L-threonyl-[protein] + ATP = O-phospho-L-threonyl-[protein] + ADP + H(+)</text>
        <dbReference type="Rhea" id="RHEA:46608"/>
        <dbReference type="Rhea" id="RHEA-COMP:11060"/>
        <dbReference type="Rhea" id="RHEA-COMP:11605"/>
        <dbReference type="ChEBI" id="CHEBI:15378"/>
        <dbReference type="ChEBI" id="CHEBI:30013"/>
        <dbReference type="ChEBI" id="CHEBI:30616"/>
        <dbReference type="ChEBI" id="CHEBI:61977"/>
        <dbReference type="ChEBI" id="CHEBI:456216"/>
        <dbReference type="EC" id="2.7.11.1"/>
    </reaction>
</comment>
<feature type="compositionally biased region" description="Basic and acidic residues" evidence="10">
    <location>
        <begin position="4441"/>
        <end position="4473"/>
    </location>
</feature>
<reference evidence="13" key="4">
    <citation type="journal article" date="2015" name="PLoS ONE">
        <title>Comprehensive Evaluation of Toxoplasma gondii VEG and Neospora caninum LIV Genomes with Tachyzoite Stage Transcriptome and Proteome Defines Novel Transcript Features.</title>
        <authorList>
            <person name="Ramaprasad A."/>
            <person name="Mourier T."/>
            <person name="Naeem R."/>
            <person name="Malas T.B."/>
            <person name="Moussa E."/>
            <person name="Panigrahi A."/>
            <person name="Vermont S.J."/>
            <person name="Otto T.D."/>
            <person name="Wastling J."/>
            <person name="Pain A."/>
        </authorList>
    </citation>
    <scope>NUCLEOTIDE SEQUENCE</scope>
    <source>
        <strain evidence="13">VEG</strain>
    </source>
</reference>
<keyword evidence="4" id="KW-0547">Nucleotide-binding</keyword>
<dbReference type="Gene3D" id="3.40.50.2300">
    <property type="match status" value="1"/>
</dbReference>
<dbReference type="EMBL" id="AAYL02000088">
    <property type="protein sequence ID" value="ESS33812.1"/>
    <property type="molecule type" value="Genomic_DNA"/>
</dbReference>
<feature type="region of interest" description="Disordered" evidence="10">
    <location>
        <begin position="82"/>
        <end position="103"/>
    </location>
</feature>
<feature type="region of interest" description="Disordered" evidence="10">
    <location>
        <begin position="2576"/>
        <end position="2609"/>
    </location>
</feature>
<dbReference type="GO" id="GO:0005524">
    <property type="term" value="F:ATP binding"/>
    <property type="evidence" value="ECO:0007669"/>
    <property type="project" value="UniProtKB-KW"/>
</dbReference>
<feature type="compositionally biased region" description="Basic and acidic residues" evidence="10">
    <location>
        <begin position="3515"/>
        <end position="3526"/>
    </location>
</feature>
<dbReference type="GO" id="GO:0004674">
    <property type="term" value="F:protein serine/threonine kinase activity"/>
    <property type="evidence" value="ECO:0007669"/>
    <property type="project" value="UniProtKB-KW"/>
</dbReference>
<dbReference type="EMBL" id="LN714499">
    <property type="protein sequence ID" value="CEL75851.1"/>
    <property type="molecule type" value="Genomic_DNA"/>
</dbReference>
<feature type="compositionally biased region" description="Basic and acidic residues" evidence="10">
    <location>
        <begin position="1674"/>
        <end position="1702"/>
    </location>
</feature>
<feature type="compositionally biased region" description="Basic and acidic residues" evidence="10">
    <location>
        <begin position="660"/>
        <end position="670"/>
    </location>
</feature>
<feature type="region of interest" description="Disordered" evidence="10">
    <location>
        <begin position="1800"/>
        <end position="1833"/>
    </location>
</feature>
<feature type="compositionally biased region" description="Polar residues" evidence="10">
    <location>
        <begin position="604"/>
        <end position="613"/>
    </location>
</feature>
<dbReference type="SUPFAM" id="SSF56112">
    <property type="entry name" value="Protein kinase-like (PK-like)"/>
    <property type="match status" value="1"/>
</dbReference>
<feature type="compositionally biased region" description="Basic and acidic residues" evidence="10">
    <location>
        <begin position="2768"/>
        <end position="2824"/>
    </location>
</feature>
<feature type="compositionally biased region" description="Polar residues" evidence="10">
    <location>
        <begin position="4685"/>
        <end position="4697"/>
    </location>
</feature>
<feature type="region of interest" description="Disordered" evidence="10">
    <location>
        <begin position="958"/>
        <end position="999"/>
    </location>
</feature>
<feature type="region of interest" description="Disordered" evidence="10">
    <location>
        <begin position="4402"/>
        <end position="4425"/>
    </location>
</feature>
<feature type="compositionally biased region" description="Polar residues" evidence="10">
    <location>
        <begin position="2581"/>
        <end position="2602"/>
    </location>
</feature>
<dbReference type="PaxDb" id="5811-TGME49_088430"/>
<dbReference type="InterPro" id="IPR000719">
    <property type="entry name" value="Prot_kinase_dom"/>
</dbReference>
<keyword evidence="15" id="KW-1185">Reference proteome</keyword>
<feature type="domain" description="Response regulatory" evidence="12">
    <location>
        <begin position="396"/>
        <end position="530"/>
    </location>
</feature>
<feature type="modified residue" description="4-aspartylphosphate" evidence="9">
    <location>
        <position position="461"/>
    </location>
</feature>
<feature type="compositionally biased region" description="Basic residues" evidence="10">
    <location>
        <begin position="3936"/>
        <end position="3948"/>
    </location>
</feature>
<feature type="compositionally biased region" description="Low complexity" evidence="10">
    <location>
        <begin position="3950"/>
        <end position="3965"/>
    </location>
</feature>
<feature type="compositionally biased region" description="Polar residues" evidence="10">
    <location>
        <begin position="2069"/>
        <end position="2085"/>
    </location>
</feature>
<evidence type="ECO:0000259" key="11">
    <source>
        <dbReference type="PROSITE" id="PS50011"/>
    </source>
</evidence>
<feature type="compositionally biased region" description="Basic and acidic residues" evidence="10">
    <location>
        <begin position="1655"/>
        <end position="1666"/>
    </location>
</feature>
<feature type="region of interest" description="Disordered" evidence="10">
    <location>
        <begin position="4439"/>
        <end position="4479"/>
    </location>
</feature>
<feature type="compositionally biased region" description="Basic and acidic residues" evidence="10">
    <location>
        <begin position="2331"/>
        <end position="2357"/>
    </location>
</feature>
<feature type="compositionally biased region" description="Basic and acidic residues" evidence="10">
    <location>
        <begin position="1301"/>
        <end position="1347"/>
    </location>
</feature>
<evidence type="ECO:0000256" key="9">
    <source>
        <dbReference type="PROSITE-ProRule" id="PRU00169"/>
    </source>
</evidence>
<feature type="region of interest" description="Disordered" evidence="10">
    <location>
        <begin position="2069"/>
        <end position="2141"/>
    </location>
</feature>
<feature type="region of interest" description="Disordered" evidence="10">
    <location>
        <begin position="2926"/>
        <end position="2970"/>
    </location>
</feature>
<protein>
    <recommendedName>
        <fullName evidence="1">non-specific serine/threonine protein kinase</fullName>
        <ecNumber evidence="1">2.7.11.1</ecNumber>
    </recommendedName>
</protein>
<dbReference type="EC" id="2.7.11.1" evidence="1"/>
<dbReference type="InterPro" id="IPR051131">
    <property type="entry name" value="NEK_Ser/Thr_kinase_NIMA"/>
</dbReference>
<feature type="compositionally biased region" description="Basic and acidic residues" evidence="10">
    <location>
        <begin position="2368"/>
        <end position="2382"/>
    </location>
</feature>
<feature type="compositionally biased region" description="Polar residues" evidence="10">
    <location>
        <begin position="85"/>
        <end position="95"/>
    </location>
</feature>
<dbReference type="GO" id="GO:0000160">
    <property type="term" value="P:phosphorelay signal transduction system"/>
    <property type="evidence" value="ECO:0007669"/>
    <property type="project" value="InterPro"/>
</dbReference>
<keyword evidence="6" id="KW-0067">ATP-binding</keyword>
<feature type="compositionally biased region" description="Basic and acidic residues" evidence="10">
    <location>
        <begin position="2240"/>
        <end position="2257"/>
    </location>
</feature>
<feature type="region of interest" description="Disordered" evidence="10">
    <location>
        <begin position="3063"/>
        <end position="3107"/>
    </location>
</feature>
<feature type="region of interest" description="Disordered" evidence="10">
    <location>
        <begin position="3917"/>
        <end position="3991"/>
    </location>
</feature>
<feature type="region of interest" description="Disordered" evidence="10">
    <location>
        <begin position="1301"/>
        <end position="1370"/>
    </location>
</feature>
<dbReference type="Gene3D" id="3.30.200.20">
    <property type="entry name" value="Phosphorylase Kinase, domain 1"/>
    <property type="match status" value="1"/>
</dbReference>
<feature type="region of interest" description="Disordered" evidence="10">
    <location>
        <begin position="1182"/>
        <end position="1203"/>
    </location>
</feature>
<feature type="region of interest" description="Disordered" evidence="10">
    <location>
        <begin position="2236"/>
        <end position="2298"/>
    </location>
</feature>
<feature type="compositionally biased region" description="Basic and acidic residues" evidence="10">
    <location>
        <begin position="3068"/>
        <end position="3098"/>
    </location>
</feature>
<feature type="compositionally biased region" description="Low complexity" evidence="10">
    <location>
        <begin position="553"/>
        <end position="562"/>
    </location>
</feature>
<name>V4ZNM3_TOXGV</name>
<feature type="compositionally biased region" description="Low complexity" evidence="10">
    <location>
        <begin position="2118"/>
        <end position="2141"/>
    </location>
</feature>
<evidence type="ECO:0000256" key="5">
    <source>
        <dbReference type="ARBA" id="ARBA00022777"/>
    </source>
</evidence>
<dbReference type="VEuPathDB" id="ToxoDB:TGVEG_288440"/>
<evidence type="ECO:0000256" key="6">
    <source>
        <dbReference type="ARBA" id="ARBA00022840"/>
    </source>
</evidence>
<feature type="compositionally biased region" description="Acidic residues" evidence="10">
    <location>
        <begin position="1940"/>
        <end position="1951"/>
    </location>
</feature>
<feature type="compositionally biased region" description="Basic and acidic residues" evidence="10">
    <location>
        <begin position="3853"/>
        <end position="3885"/>
    </location>
</feature>
<feature type="compositionally biased region" description="Low complexity" evidence="10">
    <location>
        <begin position="695"/>
        <end position="710"/>
    </location>
</feature>
<feature type="region of interest" description="Disordered" evidence="10">
    <location>
        <begin position="2331"/>
        <end position="2382"/>
    </location>
</feature>
<feature type="compositionally biased region" description="Basic and acidic residues" evidence="10">
    <location>
        <begin position="618"/>
        <end position="637"/>
    </location>
</feature>
<keyword evidence="3 14" id="KW-0808">Transferase</keyword>
<evidence type="ECO:0000313" key="13">
    <source>
        <dbReference type="EMBL" id="CEL75851.1"/>
    </source>
</evidence>
<feature type="domain" description="Protein kinase" evidence="11">
    <location>
        <begin position="1377"/>
        <end position="1738"/>
    </location>
</feature>
<dbReference type="PANTHER" id="PTHR44899:SF3">
    <property type="entry name" value="SERINE_THREONINE-PROTEIN KINASE NEK1"/>
    <property type="match status" value="1"/>
</dbReference>
<feature type="region of interest" description="Disordered" evidence="10">
    <location>
        <begin position="2720"/>
        <end position="2824"/>
    </location>
</feature>
<feature type="compositionally biased region" description="Basic and acidic residues" evidence="10">
    <location>
        <begin position="2010"/>
        <end position="2033"/>
    </location>
</feature>
<dbReference type="InterPro" id="IPR011009">
    <property type="entry name" value="Kinase-like_dom_sf"/>
</dbReference>
<evidence type="ECO:0000259" key="12">
    <source>
        <dbReference type="PROSITE" id="PS50110"/>
    </source>
</evidence>